<name>A0ACB6Z840_THEGA</name>
<reference evidence="1" key="1">
    <citation type="submission" date="2019-10" db="EMBL/GenBank/DDBJ databases">
        <authorList>
            <consortium name="DOE Joint Genome Institute"/>
            <person name="Kuo A."/>
            <person name="Miyauchi S."/>
            <person name="Kiss E."/>
            <person name="Drula E."/>
            <person name="Kohler A."/>
            <person name="Sanchez-Garcia M."/>
            <person name="Andreopoulos B."/>
            <person name="Barry K.W."/>
            <person name="Bonito G."/>
            <person name="Buee M."/>
            <person name="Carver A."/>
            <person name="Chen C."/>
            <person name="Cichocki N."/>
            <person name="Clum A."/>
            <person name="Culley D."/>
            <person name="Crous P.W."/>
            <person name="Fauchery L."/>
            <person name="Girlanda M."/>
            <person name="Hayes R."/>
            <person name="Keri Z."/>
            <person name="Labutti K."/>
            <person name="Lipzen A."/>
            <person name="Lombard V."/>
            <person name="Magnuson J."/>
            <person name="Maillard F."/>
            <person name="Morin E."/>
            <person name="Murat C."/>
            <person name="Nolan M."/>
            <person name="Ohm R."/>
            <person name="Pangilinan J."/>
            <person name="Pereira M."/>
            <person name="Perotto S."/>
            <person name="Peter M."/>
            <person name="Riley R."/>
            <person name="Sitrit Y."/>
            <person name="Stielow B."/>
            <person name="Szollosi G."/>
            <person name="Zifcakova L."/>
            <person name="Stursova M."/>
            <person name="Spatafora J.W."/>
            <person name="Tedersoo L."/>
            <person name="Vaario L.-M."/>
            <person name="Yamada A."/>
            <person name="Yan M."/>
            <person name="Wang P."/>
            <person name="Xu J."/>
            <person name="Bruns T."/>
            <person name="Baldrian P."/>
            <person name="Vilgalys R."/>
            <person name="Henrissat B."/>
            <person name="Grigoriev I.V."/>
            <person name="Hibbett D."/>
            <person name="Nagy L.G."/>
            <person name="Martin F.M."/>
        </authorList>
    </citation>
    <scope>NUCLEOTIDE SEQUENCE</scope>
    <source>
        <strain evidence="1">P2</strain>
    </source>
</reference>
<protein>
    <submittedName>
        <fullName evidence="1">P-loop containing nucleoside triphosphate hydrolase protein</fullName>
    </submittedName>
</protein>
<organism evidence="1 2">
    <name type="scientific">Thelephora ganbajun</name>
    <name type="common">Ganba fungus</name>
    <dbReference type="NCBI Taxonomy" id="370292"/>
    <lineage>
        <taxon>Eukaryota</taxon>
        <taxon>Fungi</taxon>
        <taxon>Dikarya</taxon>
        <taxon>Basidiomycota</taxon>
        <taxon>Agaricomycotina</taxon>
        <taxon>Agaricomycetes</taxon>
        <taxon>Thelephorales</taxon>
        <taxon>Thelephoraceae</taxon>
        <taxon>Thelephora</taxon>
    </lineage>
</organism>
<proteinExistence type="predicted"/>
<dbReference type="EMBL" id="MU118090">
    <property type="protein sequence ID" value="KAF9645458.1"/>
    <property type="molecule type" value="Genomic_DNA"/>
</dbReference>
<evidence type="ECO:0000313" key="1">
    <source>
        <dbReference type="EMBL" id="KAF9645458.1"/>
    </source>
</evidence>
<reference evidence="1" key="2">
    <citation type="journal article" date="2020" name="Nat. Commun.">
        <title>Large-scale genome sequencing of mycorrhizal fungi provides insights into the early evolution of symbiotic traits.</title>
        <authorList>
            <person name="Miyauchi S."/>
            <person name="Kiss E."/>
            <person name="Kuo A."/>
            <person name="Drula E."/>
            <person name="Kohler A."/>
            <person name="Sanchez-Garcia M."/>
            <person name="Morin E."/>
            <person name="Andreopoulos B."/>
            <person name="Barry K.W."/>
            <person name="Bonito G."/>
            <person name="Buee M."/>
            <person name="Carver A."/>
            <person name="Chen C."/>
            <person name="Cichocki N."/>
            <person name="Clum A."/>
            <person name="Culley D."/>
            <person name="Crous P.W."/>
            <person name="Fauchery L."/>
            <person name="Girlanda M."/>
            <person name="Hayes R.D."/>
            <person name="Keri Z."/>
            <person name="LaButti K."/>
            <person name="Lipzen A."/>
            <person name="Lombard V."/>
            <person name="Magnuson J."/>
            <person name="Maillard F."/>
            <person name="Murat C."/>
            <person name="Nolan M."/>
            <person name="Ohm R.A."/>
            <person name="Pangilinan J."/>
            <person name="Pereira M.F."/>
            <person name="Perotto S."/>
            <person name="Peter M."/>
            <person name="Pfister S."/>
            <person name="Riley R."/>
            <person name="Sitrit Y."/>
            <person name="Stielow J.B."/>
            <person name="Szollosi G."/>
            <person name="Zifcakova L."/>
            <person name="Stursova M."/>
            <person name="Spatafora J.W."/>
            <person name="Tedersoo L."/>
            <person name="Vaario L.M."/>
            <person name="Yamada A."/>
            <person name="Yan M."/>
            <person name="Wang P."/>
            <person name="Xu J."/>
            <person name="Bruns T."/>
            <person name="Baldrian P."/>
            <person name="Vilgalys R."/>
            <person name="Dunand C."/>
            <person name="Henrissat B."/>
            <person name="Grigoriev I.V."/>
            <person name="Hibbett D."/>
            <person name="Nagy L.G."/>
            <person name="Martin F.M."/>
        </authorList>
    </citation>
    <scope>NUCLEOTIDE SEQUENCE</scope>
    <source>
        <strain evidence="1">P2</strain>
    </source>
</reference>
<evidence type="ECO:0000313" key="2">
    <source>
        <dbReference type="Proteomes" id="UP000886501"/>
    </source>
</evidence>
<dbReference type="Proteomes" id="UP000886501">
    <property type="component" value="Unassembled WGS sequence"/>
</dbReference>
<keyword evidence="2" id="KW-1185">Reference proteome</keyword>
<accession>A0ACB6Z840</accession>
<sequence length="400" mass="45012">MSAPNALRTFLDAHFTDTGLNEPYQFIRELQKLHPDSVHIPIVDQFFPIGQFLKENNIPVKGHRSETLTTYVQNSTGSGTNTERSVNPRDICGLTSFSYKGTNFLLYKVEIEASGGGCGPPGRQGATFWNFVYDKPAGADLLSADAVGKNLVKDVYDWMHRPDDNNIWVFDRGQWYQDEELTKGINSASWDNLILEESFVKGLQRDTSTFFSSEGIYKSLGITWKRGILLLGPPGNGKTESLKALINSTPQKALYVKSFDSAAGSEFAVRLIFEHARRFAPCILIIEDIDSMVTQHVKSFFLNELDGLVQNQGVLTIATTNHPERIDDAILNRPSRFDVKYDFALPSESLRKQFAFRWIKKARNSQSEVENLFARSDDEAIAGDIAKRTEGWSFAFLKEL</sequence>
<gene>
    <name evidence="1" type="ORF">BDM02DRAFT_3131076</name>
</gene>
<comment type="caution">
    <text evidence="1">The sequence shown here is derived from an EMBL/GenBank/DDBJ whole genome shotgun (WGS) entry which is preliminary data.</text>
</comment>
<keyword evidence="1" id="KW-0378">Hydrolase</keyword>